<sequence>MIDDLNFEAKDFLDLISQNVARIRKEKGFSQLRLATEMGYSSASYIGRMEIRKNNEHFNLIHLFKISKVLEVPISAFFEPIEK</sequence>
<name>A0A6M8NA79_9BACT</name>
<evidence type="ECO:0000313" key="2">
    <source>
        <dbReference type="Proteomes" id="UP000290378"/>
    </source>
</evidence>
<evidence type="ECO:0000313" key="1">
    <source>
        <dbReference type="EMBL" id="RXI41195.1"/>
    </source>
</evidence>
<dbReference type="GO" id="GO:0003677">
    <property type="term" value="F:DNA binding"/>
    <property type="evidence" value="ECO:0007669"/>
    <property type="project" value="InterPro"/>
</dbReference>
<dbReference type="EMBL" id="NXII01000008">
    <property type="protein sequence ID" value="RXI41195.1"/>
    <property type="molecule type" value="Genomic_DNA"/>
</dbReference>
<dbReference type="InterPro" id="IPR010982">
    <property type="entry name" value="Lambda_DNA-bd_dom_sf"/>
</dbReference>
<dbReference type="Gene3D" id="1.10.260.40">
    <property type="entry name" value="lambda repressor-like DNA-binding domains"/>
    <property type="match status" value="1"/>
</dbReference>
<dbReference type="RefSeq" id="WP_228711032.1">
    <property type="nucleotide sequence ID" value="NZ_CBCSEI010000008.1"/>
</dbReference>
<dbReference type="SMART" id="SM00530">
    <property type="entry name" value="HTH_XRE"/>
    <property type="match status" value="1"/>
</dbReference>
<dbReference type="InterPro" id="IPR001387">
    <property type="entry name" value="Cro/C1-type_HTH"/>
</dbReference>
<protein>
    <submittedName>
        <fullName evidence="1">Transcriptional regulator</fullName>
    </submittedName>
</protein>
<reference evidence="1 2" key="1">
    <citation type="submission" date="2017-09" db="EMBL/GenBank/DDBJ databases">
        <title>Genomics of the genus Arcobacter.</title>
        <authorList>
            <person name="Perez-Cataluna A."/>
            <person name="Figueras M.J."/>
            <person name="Salas-Masso N."/>
        </authorList>
    </citation>
    <scope>NUCLEOTIDE SEQUENCE [LARGE SCALE GENOMIC DNA]</scope>
    <source>
        <strain evidence="1 2">CECT 7834</strain>
    </source>
</reference>
<keyword evidence="2" id="KW-1185">Reference proteome</keyword>
<proteinExistence type="predicted"/>
<comment type="caution">
    <text evidence="1">The sequence shown here is derived from an EMBL/GenBank/DDBJ whole genome shotgun (WGS) entry which is preliminary data.</text>
</comment>
<accession>A0A6M8NA79</accession>
<dbReference type="Pfam" id="PF01381">
    <property type="entry name" value="HTH_3"/>
    <property type="match status" value="1"/>
</dbReference>
<organism evidence="1 2">
    <name type="scientific">Arcobacter cloacae</name>
    <dbReference type="NCBI Taxonomy" id="1054034"/>
    <lineage>
        <taxon>Bacteria</taxon>
        <taxon>Pseudomonadati</taxon>
        <taxon>Campylobacterota</taxon>
        <taxon>Epsilonproteobacteria</taxon>
        <taxon>Campylobacterales</taxon>
        <taxon>Arcobacteraceae</taxon>
        <taxon>Arcobacter</taxon>
    </lineage>
</organism>
<dbReference type="SUPFAM" id="SSF47413">
    <property type="entry name" value="lambda repressor-like DNA-binding domains"/>
    <property type="match status" value="1"/>
</dbReference>
<dbReference type="Proteomes" id="UP000290378">
    <property type="component" value="Unassembled WGS sequence"/>
</dbReference>
<dbReference type="AlphaFoldDB" id="A0A6M8NA79"/>
<gene>
    <name evidence="1" type="ORF">CP963_07295</name>
</gene>
<dbReference type="PROSITE" id="PS50943">
    <property type="entry name" value="HTH_CROC1"/>
    <property type="match status" value="1"/>
</dbReference>